<dbReference type="PROSITE" id="PS00760">
    <property type="entry name" value="SPASE_I_2"/>
    <property type="match status" value="1"/>
</dbReference>
<evidence type="ECO:0000256" key="7">
    <source>
        <dbReference type="RuleBase" id="RU362042"/>
    </source>
</evidence>
<dbReference type="InterPro" id="IPR019533">
    <property type="entry name" value="Peptidase_S26"/>
</dbReference>
<proteinExistence type="inferred from homology"/>
<dbReference type="PANTHER" id="PTHR43390">
    <property type="entry name" value="SIGNAL PEPTIDASE I"/>
    <property type="match status" value="1"/>
</dbReference>
<evidence type="ECO:0000259" key="8">
    <source>
        <dbReference type="Pfam" id="PF10502"/>
    </source>
</evidence>
<organism evidence="9 10">
    <name type="scientific">Johnsonella ignava ATCC 51276</name>
    <dbReference type="NCBI Taxonomy" id="679200"/>
    <lineage>
        <taxon>Bacteria</taxon>
        <taxon>Bacillati</taxon>
        <taxon>Bacillota</taxon>
        <taxon>Clostridia</taxon>
        <taxon>Lachnospirales</taxon>
        <taxon>Lachnospiraceae</taxon>
        <taxon>Johnsonella</taxon>
    </lineage>
</organism>
<accession>G5GI29</accession>
<dbReference type="eggNOG" id="COG0681">
    <property type="taxonomic scope" value="Bacteria"/>
</dbReference>
<dbReference type="PRINTS" id="PR00727">
    <property type="entry name" value="LEADERPTASE"/>
</dbReference>
<dbReference type="PANTHER" id="PTHR43390:SF1">
    <property type="entry name" value="CHLOROPLAST PROCESSING PEPTIDASE"/>
    <property type="match status" value="1"/>
</dbReference>
<dbReference type="GO" id="GO:0009003">
    <property type="term" value="F:signal peptidase activity"/>
    <property type="evidence" value="ECO:0007669"/>
    <property type="project" value="UniProtKB-EC"/>
</dbReference>
<dbReference type="InterPro" id="IPR019757">
    <property type="entry name" value="Pept_S26A_signal_pept_1_Lys-AS"/>
</dbReference>
<evidence type="ECO:0000313" key="9">
    <source>
        <dbReference type="EMBL" id="EHI55504.1"/>
    </source>
</evidence>
<evidence type="ECO:0000256" key="3">
    <source>
        <dbReference type="ARBA" id="ARBA00009370"/>
    </source>
</evidence>
<dbReference type="GO" id="GO:0005886">
    <property type="term" value="C:plasma membrane"/>
    <property type="evidence" value="ECO:0007669"/>
    <property type="project" value="UniProtKB-SubCell"/>
</dbReference>
<dbReference type="STRING" id="679200.HMPREF9333_01219"/>
<name>G5GI29_9FIRM</name>
<evidence type="ECO:0000256" key="2">
    <source>
        <dbReference type="ARBA" id="ARBA00004401"/>
    </source>
</evidence>
<dbReference type="CDD" id="cd06530">
    <property type="entry name" value="S26_SPase_I"/>
    <property type="match status" value="1"/>
</dbReference>
<keyword evidence="7" id="KW-0645">Protease</keyword>
<comment type="similarity">
    <text evidence="3 7">Belongs to the peptidase S26 family.</text>
</comment>
<dbReference type="OrthoDB" id="9802919at2"/>
<dbReference type="GO" id="GO:0006465">
    <property type="term" value="P:signal peptide processing"/>
    <property type="evidence" value="ECO:0007669"/>
    <property type="project" value="InterPro"/>
</dbReference>
<comment type="subcellular location">
    <subcellularLocation>
        <location evidence="2">Cell membrane</location>
        <topology evidence="2">Single-pass type II membrane protein</topology>
    </subcellularLocation>
    <subcellularLocation>
        <location evidence="7">Membrane</location>
        <topology evidence="7">Single-pass type II membrane protein</topology>
    </subcellularLocation>
</comment>
<protein>
    <recommendedName>
        <fullName evidence="4 7">Signal peptidase I</fullName>
        <ecNumber evidence="4 7">3.4.21.89</ecNumber>
    </recommendedName>
</protein>
<dbReference type="SUPFAM" id="SSF51306">
    <property type="entry name" value="LexA/Signal peptidase"/>
    <property type="match status" value="1"/>
</dbReference>
<dbReference type="RefSeq" id="WP_005540678.1">
    <property type="nucleotide sequence ID" value="NZ_JH378832.1"/>
</dbReference>
<dbReference type="AlphaFoldDB" id="G5GI29"/>
<keyword evidence="5 7" id="KW-0378">Hydrolase</keyword>
<dbReference type="EMBL" id="ACZL01000021">
    <property type="protein sequence ID" value="EHI55504.1"/>
    <property type="molecule type" value="Genomic_DNA"/>
</dbReference>
<dbReference type="EC" id="3.4.21.89" evidence="4 7"/>
<feature type="active site" evidence="6">
    <location>
        <position position="108"/>
    </location>
</feature>
<comment type="catalytic activity">
    <reaction evidence="1 7">
        <text>Cleavage of hydrophobic, N-terminal signal or leader sequences from secreted and periplasmic proteins.</text>
        <dbReference type="EC" id="3.4.21.89"/>
    </reaction>
</comment>
<feature type="transmembrane region" description="Helical" evidence="7">
    <location>
        <begin position="34"/>
        <end position="56"/>
    </location>
</feature>
<dbReference type="HOGENOM" id="CLU_028723_5_1_9"/>
<dbReference type="Proteomes" id="UP000003011">
    <property type="component" value="Unassembled WGS sequence"/>
</dbReference>
<dbReference type="GO" id="GO:0004252">
    <property type="term" value="F:serine-type endopeptidase activity"/>
    <property type="evidence" value="ECO:0007669"/>
    <property type="project" value="InterPro"/>
</dbReference>
<feature type="active site" evidence="6">
    <location>
        <position position="65"/>
    </location>
</feature>
<dbReference type="Pfam" id="PF10502">
    <property type="entry name" value="Peptidase_S26"/>
    <property type="match status" value="1"/>
</dbReference>
<gene>
    <name evidence="9" type="ORF">HMPREF9333_01219</name>
</gene>
<keyword evidence="10" id="KW-1185">Reference proteome</keyword>
<evidence type="ECO:0000313" key="10">
    <source>
        <dbReference type="Proteomes" id="UP000003011"/>
    </source>
</evidence>
<dbReference type="InterPro" id="IPR036286">
    <property type="entry name" value="LexA/Signal_pep-like_sf"/>
</dbReference>
<keyword evidence="7" id="KW-0812">Transmembrane</keyword>
<evidence type="ECO:0000256" key="4">
    <source>
        <dbReference type="ARBA" id="ARBA00013208"/>
    </source>
</evidence>
<evidence type="ECO:0000256" key="1">
    <source>
        <dbReference type="ARBA" id="ARBA00000677"/>
    </source>
</evidence>
<dbReference type="InterPro" id="IPR000223">
    <property type="entry name" value="Pept_S26A_signal_pept_1"/>
</dbReference>
<feature type="domain" description="Peptidase S26" evidence="8">
    <location>
        <begin position="35"/>
        <end position="193"/>
    </location>
</feature>
<sequence>MDYKEQNIPNQNDFNSVNFSQNSGKKDFNLLSEILSWISVIVIAAIIALVLNNFIIANSRVPSASMENTIMTNDRIIGLRMAYLFSDPQRGDIVIFKFPDDEKVYYVKRIIGIPGDTVDIINGKVYLNNSKTPLDEPYIKEAMLPEAPMHFEVPDGGYFCLGDNRNSSKDARRWINTYVHKDKIIAKVVLRYFPNIQLLK</sequence>
<dbReference type="PATRIC" id="fig|679200.3.peg.1299"/>
<comment type="caution">
    <text evidence="9">The sequence shown here is derived from an EMBL/GenBank/DDBJ whole genome shotgun (WGS) entry which is preliminary data.</text>
</comment>
<dbReference type="NCBIfam" id="TIGR02227">
    <property type="entry name" value="sigpep_I_bact"/>
    <property type="match status" value="1"/>
</dbReference>
<reference evidence="9 10" key="1">
    <citation type="submission" date="2011-08" db="EMBL/GenBank/DDBJ databases">
        <title>The Genome Sequence of Johnsonella ignava ATCC 51276.</title>
        <authorList>
            <consortium name="The Broad Institute Genome Sequencing Platform"/>
            <person name="Earl A."/>
            <person name="Ward D."/>
            <person name="Feldgarden M."/>
            <person name="Gevers D."/>
            <person name="Izard J."/>
            <person name="Blanton J.M."/>
            <person name="Baranova O.V."/>
            <person name="Dewhirst F.E."/>
            <person name="Young S.K."/>
            <person name="Zeng Q."/>
            <person name="Gargeya S."/>
            <person name="Fitzgerald M."/>
            <person name="Haas B."/>
            <person name="Abouelleil A."/>
            <person name="Alvarado L."/>
            <person name="Arachchi H.M."/>
            <person name="Berlin A."/>
            <person name="Brown A."/>
            <person name="Chapman S.B."/>
            <person name="Chen Z."/>
            <person name="Dunbar C."/>
            <person name="Freedman E."/>
            <person name="Gearin G."/>
            <person name="Gellesch M."/>
            <person name="Goldberg J."/>
            <person name="Griggs A."/>
            <person name="Gujja S."/>
            <person name="Heiman D."/>
            <person name="Howarth C."/>
            <person name="Larson L."/>
            <person name="Lui A."/>
            <person name="MacDonald P.J.P."/>
            <person name="Montmayeur A."/>
            <person name="Murphy C."/>
            <person name="Neiman D."/>
            <person name="Pearson M."/>
            <person name="Priest M."/>
            <person name="Roberts A."/>
            <person name="Saif S."/>
            <person name="Shea T."/>
            <person name="Shenoy N."/>
            <person name="Sisk P."/>
            <person name="Stolte C."/>
            <person name="Sykes S."/>
            <person name="Wortman J."/>
            <person name="Nusbaum C."/>
            <person name="Birren B."/>
        </authorList>
    </citation>
    <scope>NUCLEOTIDE SEQUENCE [LARGE SCALE GENOMIC DNA]</scope>
    <source>
        <strain evidence="9 10">ATCC 51276</strain>
    </source>
</reference>
<evidence type="ECO:0000256" key="6">
    <source>
        <dbReference type="PIRSR" id="PIRSR600223-1"/>
    </source>
</evidence>
<evidence type="ECO:0000256" key="5">
    <source>
        <dbReference type="ARBA" id="ARBA00022801"/>
    </source>
</evidence>
<keyword evidence="7" id="KW-1133">Transmembrane helix</keyword>
<dbReference type="Gene3D" id="2.10.109.10">
    <property type="entry name" value="Umud Fragment, subunit A"/>
    <property type="match status" value="1"/>
</dbReference>
<keyword evidence="7" id="KW-0472">Membrane</keyword>